<feature type="region of interest" description="Disordered" evidence="1">
    <location>
        <begin position="315"/>
        <end position="381"/>
    </location>
</feature>
<feature type="chain" id="PRO_5015167291" description="NodB homology domain-containing protein" evidence="2">
    <location>
        <begin position="25"/>
        <end position="381"/>
    </location>
</feature>
<evidence type="ECO:0000313" key="4">
    <source>
        <dbReference type="EMBL" id="PSC72569.1"/>
    </source>
</evidence>
<dbReference type="Proteomes" id="UP000239649">
    <property type="component" value="Unassembled WGS sequence"/>
</dbReference>
<dbReference type="GO" id="GO:0016810">
    <property type="term" value="F:hydrolase activity, acting on carbon-nitrogen (but not peptide) bonds"/>
    <property type="evidence" value="ECO:0007669"/>
    <property type="project" value="InterPro"/>
</dbReference>
<dbReference type="InterPro" id="IPR052740">
    <property type="entry name" value="CE4"/>
</dbReference>
<keyword evidence="2" id="KW-0732">Signal</keyword>
<dbReference type="OrthoDB" id="504708at2759"/>
<reference evidence="4 5" key="1">
    <citation type="journal article" date="2018" name="Plant J.">
        <title>Genome sequences of Chlorella sorokiniana UTEX 1602 and Micractinium conductrix SAG 241.80: implications to maltose excretion by a green alga.</title>
        <authorList>
            <person name="Arriola M.B."/>
            <person name="Velmurugan N."/>
            <person name="Zhang Y."/>
            <person name="Plunkett M.H."/>
            <person name="Hondzo H."/>
            <person name="Barney B.M."/>
        </authorList>
    </citation>
    <scope>NUCLEOTIDE SEQUENCE [LARGE SCALE GENOMIC DNA]</scope>
    <source>
        <strain evidence="4 5">SAG 241.80</strain>
    </source>
</reference>
<dbReference type="Gene3D" id="3.20.20.370">
    <property type="entry name" value="Glycoside hydrolase/deacetylase"/>
    <property type="match status" value="1"/>
</dbReference>
<evidence type="ECO:0000256" key="2">
    <source>
        <dbReference type="SAM" id="SignalP"/>
    </source>
</evidence>
<dbReference type="Pfam" id="PF01522">
    <property type="entry name" value="Polysacc_deac_1"/>
    <property type="match status" value="1"/>
</dbReference>
<dbReference type="AlphaFoldDB" id="A0A2P6VES0"/>
<sequence length="381" mass="41549">MARRCLAAAAALAVLLMVVGQAYAGDAEAALADFLSPPDNFTVPNIVLVSLDGALMEETWVSGFDNLINTVTGRNPNGCRIPMTWFVSKQGRDQGKCEVAQRILRLGHEFSTHSVSHSEDILTFPYDQLVDDIEGVRTWLNESCGIPASEILGYRAPRFYVNDITGRALYELGYLYDSSLPDPDFNVRPGLWSEGVELVCNTPFRQCPTWNQYPVWEVPVYRLSGADKRTDPLPSEGMSIFQRLQADYVRKKGLGVPVVIATHSNYLLNTTNTAEVIKFLDWAMEEPGTWVVTYQQYIAWLQSEPGTQMDEIMARYPCDEGGDPTDEVAASWKDDDSGSSGANGGGSDGEGGGGEGDGKGSSSPEPSPSPEEDSPSPEPES</sequence>
<dbReference type="EMBL" id="LHPF02000010">
    <property type="protein sequence ID" value="PSC72569.1"/>
    <property type="molecule type" value="Genomic_DNA"/>
</dbReference>
<organism evidence="4 5">
    <name type="scientific">Micractinium conductrix</name>
    <dbReference type="NCBI Taxonomy" id="554055"/>
    <lineage>
        <taxon>Eukaryota</taxon>
        <taxon>Viridiplantae</taxon>
        <taxon>Chlorophyta</taxon>
        <taxon>core chlorophytes</taxon>
        <taxon>Trebouxiophyceae</taxon>
        <taxon>Chlorellales</taxon>
        <taxon>Chlorellaceae</taxon>
        <taxon>Chlorella clade</taxon>
        <taxon>Micractinium</taxon>
    </lineage>
</organism>
<dbReference type="InterPro" id="IPR002509">
    <property type="entry name" value="NODB_dom"/>
</dbReference>
<evidence type="ECO:0000256" key="1">
    <source>
        <dbReference type="SAM" id="MobiDB-lite"/>
    </source>
</evidence>
<keyword evidence="5" id="KW-1185">Reference proteome</keyword>
<feature type="compositionally biased region" description="Gly residues" evidence="1">
    <location>
        <begin position="341"/>
        <end position="355"/>
    </location>
</feature>
<dbReference type="PANTHER" id="PTHR45985:SF3">
    <property type="entry name" value="CHITIN DEACETYLASE-LIKE 4"/>
    <property type="match status" value="1"/>
</dbReference>
<name>A0A2P6VES0_9CHLO</name>
<dbReference type="PANTHER" id="PTHR45985">
    <property type="match status" value="1"/>
</dbReference>
<dbReference type="SUPFAM" id="SSF88713">
    <property type="entry name" value="Glycoside hydrolase/deacetylase"/>
    <property type="match status" value="1"/>
</dbReference>
<proteinExistence type="predicted"/>
<dbReference type="GO" id="GO:0005975">
    <property type="term" value="P:carbohydrate metabolic process"/>
    <property type="evidence" value="ECO:0007669"/>
    <property type="project" value="InterPro"/>
</dbReference>
<feature type="domain" description="NodB homology" evidence="3">
    <location>
        <begin position="80"/>
        <end position="174"/>
    </location>
</feature>
<protein>
    <recommendedName>
        <fullName evidence="3">NodB homology domain-containing protein</fullName>
    </recommendedName>
</protein>
<comment type="caution">
    <text evidence="4">The sequence shown here is derived from an EMBL/GenBank/DDBJ whole genome shotgun (WGS) entry which is preliminary data.</text>
</comment>
<accession>A0A2P6VES0</accession>
<evidence type="ECO:0000259" key="3">
    <source>
        <dbReference type="Pfam" id="PF01522"/>
    </source>
</evidence>
<feature type="compositionally biased region" description="Acidic residues" evidence="1">
    <location>
        <begin position="370"/>
        <end position="381"/>
    </location>
</feature>
<evidence type="ECO:0000313" key="5">
    <source>
        <dbReference type="Proteomes" id="UP000239649"/>
    </source>
</evidence>
<gene>
    <name evidence="4" type="ORF">C2E20_4168</name>
</gene>
<feature type="signal peptide" evidence="2">
    <location>
        <begin position="1"/>
        <end position="24"/>
    </location>
</feature>
<dbReference type="InterPro" id="IPR011330">
    <property type="entry name" value="Glyco_hydro/deAcase_b/a-brl"/>
</dbReference>